<dbReference type="Proteomes" id="UP001303046">
    <property type="component" value="Unassembled WGS sequence"/>
</dbReference>
<reference evidence="8 9" key="1">
    <citation type="submission" date="2023-08" db="EMBL/GenBank/DDBJ databases">
        <title>A Necator americanus chromosomal reference genome.</title>
        <authorList>
            <person name="Ilik V."/>
            <person name="Petrzelkova K.J."/>
            <person name="Pardy F."/>
            <person name="Fuh T."/>
            <person name="Niatou-Singa F.S."/>
            <person name="Gouil Q."/>
            <person name="Baker L."/>
            <person name="Ritchie M.E."/>
            <person name="Jex A.R."/>
            <person name="Gazzola D."/>
            <person name="Li H."/>
            <person name="Toshio Fujiwara R."/>
            <person name="Zhan B."/>
            <person name="Aroian R.V."/>
            <person name="Pafco B."/>
            <person name="Schwarz E.M."/>
        </authorList>
    </citation>
    <scope>NUCLEOTIDE SEQUENCE [LARGE SCALE GENOMIC DNA]</scope>
    <source>
        <strain evidence="8 9">Aroian</strain>
        <tissue evidence="8">Whole animal</tissue>
    </source>
</reference>
<comment type="subcellular location">
    <subcellularLocation>
        <location evidence="1">Membrane</location>
        <topology evidence="1">Single-pass membrane protein</topology>
    </subcellularLocation>
</comment>
<dbReference type="EMBL" id="JAVFWL010000003">
    <property type="protein sequence ID" value="KAK6743634.1"/>
    <property type="molecule type" value="Genomic_DNA"/>
</dbReference>
<comment type="caution">
    <text evidence="8">The sequence shown here is derived from an EMBL/GenBank/DDBJ whole genome shotgun (WGS) entry which is preliminary data.</text>
</comment>
<evidence type="ECO:0000256" key="4">
    <source>
        <dbReference type="ARBA" id="ARBA00022989"/>
    </source>
</evidence>
<keyword evidence="5" id="KW-0472">Membrane</keyword>
<comment type="caution">
    <text evidence="7">Lacks conserved residue(s) required for the propagation of feature annotation.</text>
</comment>
<dbReference type="SMART" id="SM00192">
    <property type="entry name" value="LDLa"/>
    <property type="match status" value="3"/>
</dbReference>
<dbReference type="CDD" id="cd00112">
    <property type="entry name" value="LDLa"/>
    <property type="match status" value="2"/>
</dbReference>
<evidence type="ECO:0008006" key="10">
    <source>
        <dbReference type="Google" id="ProtNLM"/>
    </source>
</evidence>
<dbReference type="PRINTS" id="PR00261">
    <property type="entry name" value="LDLRECEPTOR"/>
</dbReference>
<feature type="disulfide bond" evidence="7">
    <location>
        <begin position="249"/>
        <end position="261"/>
    </location>
</feature>
<evidence type="ECO:0000256" key="5">
    <source>
        <dbReference type="ARBA" id="ARBA00023136"/>
    </source>
</evidence>
<dbReference type="InterPro" id="IPR036055">
    <property type="entry name" value="LDL_receptor-like_sf"/>
</dbReference>
<sequence>MKDGPVEQVVALEAAQWSVAVGIEMGPSRTAAMGAASRTSHLLLEIATKGPPALFLIDDKTMPYIRDPSRECLSNLSHLPEGKKSSKDYSGRIGHRCPPYQFDCDPNRPLPLCVPLIALRNCRVDCPNMSDEWCGFGKVLCDTKLSGLPCGRCVRFEEMETRCRDHRWKALCNVSGSIKCSSTANCVLPQWLLDGKDDCGDGSDEEPCRLIECSTTTIASATSTTAATSVPPENSTPVGVSSAPGIRICETGEFRCLSGECVEEGRVLDGVKDCWDSSDEKYCELVSEECSSESPCAYQPDIAAFGCGCAKGSVPDEKGICQPTKT</sequence>
<evidence type="ECO:0000256" key="6">
    <source>
        <dbReference type="ARBA" id="ARBA00023157"/>
    </source>
</evidence>
<evidence type="ECO:0000256" key="2">
    <source>
        <dbReference type="ARBA" id="ARBA00022692"/>
    </source>
</evidence>
<evidence type="ECO:0000313" key="8">
    <source>
        <dbReference type="EMBL" id="KAK6743634.1"/>
    </source>
</evidence>
<evidence type="ECO:0000256" key="1">
    <source>
        <dbReference type="ARBA" id="ARBA00004167"/>
    </source>
</evidence>
<gene>
    <name evidence="8" type="primary">Necator_chrIII.g11505</name>
    <name evidence="8" type="ORF">RB195_010740</name>
</gene>
<feature type="disulfide bond" evidence="7">
    <location>
        <begin position="256"/>
        <end position="274"/>
    </location>
</feature>
<keyword evidence="3" id="KW-0677">Repeat</keyword>
<dbReference type="SUPFAM" id="SSF57424">
    <property type="entry name" value="LDL receptor-like module"/>
    <property type="match status" value="3"/>
</dbReference>
<keyword evidence="9" id="KW-1185">Reference proteome</keyword>
<dbReference type="InterPro" id="IPR002172">
    <property type="entry name" value="LDrepeatLR_classA_rpt"/>
</dbReference>
<dbReference type="Gene3D" id="4.10.400.10">
    <property type="entry name" value="Low-density Lipoprotein Receptor"/>
    <property type="match status" value="2"/>
</dbReference>
<name>A0ABR1CZC5_NECAM</name>
<dbReference type="PANTHER" id="PTHR24270">
    <property type="entry name" value="LOW-DENSITY LIPOPROTEIN RECEPTOR-RELATED"/>
    <property type="match status" value="1"/>
</dbReference>
<keyword evidence="2" id="KW-0812">Transmembrane</keyword>
<accession>A0ABR1CZC5</accession>
<organism evidence="8 9">
    <name type="scientific">Necator americanus</name>
    <name type="common">Human hookworm</name>
    <dbReference type="NCBI Taxonomy" id="51031"/>
    <lineage>
        <taxon>Eukaryota</taxon>
        <taxon>Metazoa</taxon>
        <taxon>Ecdysozoa</taxon>
        <taxon>Nematoda</taxon>
        <taxon>Chromadorea</taxon>
        <taxon>Rhabditida</taxon>
        <taxon>Rhabditina</taxon>
        <taxon>Rhabditomorpha</taxon>
        <taxon>Strongyloidea</taxon>
        <taxon>Ancylostomatidae</taxon>
        <taxon>Bunostominae</taxon>
        <taxon>Necator</taxon>
    </lineage>
</organism>
<dbReference type="PROSITE" id="PS50068">
    <property type="entry name" value="LDLRA_2"/>
    <property type="match status" value="2"/>
</dbReference>
<evidence type="ECO:0000256" key="3">
    <source>
        <dbReference type="ARBA" id="ARBA00022737"/>
    </source>
</evidence>
<keyword evidence="6 7" id="KW-1015">Disulfide bond</keyword>
<keyword evidence="4" id="KW-1133">Transmembrane helix</keyword>
<protein>
    <recommendedName>
        <fullName evidence="10">Low-density lipoprotein receptor domain class A</fullName>
    </recommendedName>
</protein>
<dbReference type="InterPro" id="IPR050685">
    <property type="entry name" value="LDLR"/>
</dbReference>
<dbReference type="Pfam" id="PF00057">
    <property type="entry name" value="Ldl_recept_a"/>
    <property type="match status" value="2"/>
</dbReference>
<proteinExistence type="predicted"/>
<evidence type="ECO:0000313" key="9">
    <source>
        <dbReference type="Proteomes" id="UP001303046"/>
    </source>
</evidence>
<evidence type="ECO:0000256" key="7">
    <source>
        <dbReference type="PROSITE-ProRule" id="PRU00124"/>
    </source>
</evidence>